<keyword evidence="3" id="KW-0067">ATP-binding</keyword>
<comment type="caution">
    <text evidence="3">The sequence shown here is derived from an EMBL/GenBank/DDBJ whole genome shotgun (WGS) entry which is preliminary data.</text>
</comment>
<dbReference type="GO" id="GO:0004386">
    <property type="term" value="F:helicase activity"/>
    <property type="evidence" value="ECO:0007669"/>
    <property type="project" value="UniProtKB-KW"/>
</dbReference>
<keyword evidence="3" id="KW-0378">Hydrolase</keyword>
<name>A0ABP8ET93_9MICO</name>
<dbReference type="EMBL" id="BAABBA010000005">
    <property type="protein sequence ID" value="GAA4286978.1"/>
    <property type="molecule type" value="Genomic_DNA"/>
</dbReference>
<keyword evidence="3" id="KW-0347">Helicase</keyword>
<feature type="compositionally biased region" description="Low complexity" evidence="1">
    <location>
        <begin position="142"/>
        <end position="158"/>
    </location>
</feature>
<evidence type="ECO:0000259" key="2">
    <source>
        <dbReference type="Pfam" id="PF13625"/>
    </source>
</evidence>
<evidence type="ECO:0000313" key="4">
    <source>
        <dbReference type="Proteomes" id="UP001499841"/>
    </source>
</evidence>
<dbReference type="Pfam" id="PF13625">
    <property type="entry name" value="Helicase_C_3"/>
    <property type="match status" value="1"/>
</dbReference>
<sequence length="801" mass="82004">MKAQGTVTTAELAAALERRDDDALSALLAARPDLASPAPSSLTSLAARAASRPSVERALATLHTVELAVAEAVVGLAPVRRVTAAAVTKAVGLDAAPALARLEDLALVVGGVPVATLGEALGPHPAGLGPTLAELDAGVTVPGAPAGSHPPASSHPPAGSLPPAAPTTATALRAALKDAPASALGTLDALTWGPPVGTVRPDDVPDGAAWLLDHGLLRRISPAQLVLPREVALAARGGRTRREAPRPPAVDGHRTVPAAVVPAEGARAAEEIVRLVGLLLETWQHEGAAVLRSGGVGVRELRRTAAALEVDDARAALVAELAAMAGLLAQDGDEQVTWVPARTAEDWLADPLPLRWARLARAWLGTARTPWLIGTRDNGALRAALEPTLERGWAVDLRRRTLAALAGLPPGTAPDAEAVRALLSWELPRATAPAPTVAAVLAEAEALGITGAGALTDAGRALVEGAEDDDVAQALEAALPEPVGDLLVQGDLTAVVPGRPLPELRELLELCADVESRGSALTVRFTAGSVRRAMDAGVGAAELLEALAGYSLTPLPQALDYLVRDAARRHGQARVGAAASYLRVDDAALAAQLVGTPALAELSLRALAPTVLISPAPPGEVLDLLREAGLAPVLEGPDGTLVLGGDGLALAGLGSRPGSPGRPVRSVGTLRRGRRRTSGLPTYPGAAASTYTRRLEDADLRPLVARMRAGETQVRRDAARRADGAPAATDPVHALALLREAAAGGDQVDIVVVGARGTPERRRVRPLSVDAGRVRVADVARETELTLAIHRISAVAALPDD</sequence>
<keyword evidence="3" id="KW-0547">Nucleotide-binding</keyword>
<organism evidence="3 4">
    <name type="scientific">Georgenia daeguensis</name>
    <dbReference type="NCBI Taxonomy" id="908355"/>
    <lineage>
        <taxon>Bacteria</taxon>
        <taxon>Bacillati</taxon>
        <taxon>Actinomycetota</taxon>
        <taxon>Actinomycetes</taxon>
        <taxon>Micrococcales</taxon>
        <taxon>Bogoriellaceae</taxon>
        <taxon>Georgenia</taxon>
    </lineage>
</organism>
<reference evidence="4" key="1">
    <citation type="journal article" date="2019" name="Int. J. Syst. Evol. Microbiol.">
        <title>The Global Catalogue of Microorganisms (GCM) 10K type strain sequencing project: providing services to taxonomists for standard genome sequencing and annotation.</title>
        <authorList>
            <consortium name="The Broad Institute Genomics Platform"/>
            <consortium name="The Broad Institute Genome Sequencing Center for Infectious Disease"/>
            <person name="Wu L."/>
            <person name="Ma J."/>
        </authorList>
    </citation>
    <scope>NUCLEOTIDE SEQUENCE [LARGE SCALE GENOMIC DNA]</scope>
    <source>
        <strain evidence="4">JCM 17459</strain>
    </source>
</reference>
<dbReference type="InterPro" id="IPR032830">
    <property type="entry name" value="XPB/Ssl2_N"/>
</dbReference>
<evidence type="ECO:0000313" key="3">
    <source>
        <dbReference type="EMBL" id="GAA4286978.1"/>
    </source>
</evidence>
<proteinExistence type="predicted"/>
<feature type="region of interest" description="Disordered" evidence="1">
    <location>
        <begin position="141"/>
        <end position="165"/>
    </location>
</feature>
<accession>A0ABP8ET93</accession>
<feature type="compositionally biased region" description="Low complexity" evidence="1">
    <location>
        <begin position="653"/>
        <end position="670"/>
    </location>
</feature>
<keyword evidence="4" id="KW-1185">Reference proteome</keyword>
<protein>
    <submittedName>
        <fullName evidence="3">Helicase-associated domain-containing protein</fullName>
    </submittedName>
</protein>
<feature type="domain" description="Helicase XPB/Ssl2 N-terminal" evidence="2">
    <location>
        <begin position="486"/>
        <end position="608"/>
    </location>
</feature>
<gene>
    <name evidence="3" type="ORF">GCM10022262_13370</name>
</gene>
<dbReference type="Proteomes" id="UP001499841">
    <property type="component" value="Unassembled WGS sequence"/>
</dbReference>
<dbReference type="RefSeq" id="WP_345039098.1">
    <property type="nucleotide sequence ID" value="NZ_BAABBA010000005.1"/>
</dbReference>
<feature type="region of interest" description="Disordered" evidence="1">
    <location>
        <begin position="653"/>
        <end position="686"/>
    </location>
</feature>
<evidence type="ECO:0000256" key="1">
    <source>
        <dbReference type="SAM" id="MobiDB-lite"/>
    </source>
</evidence>